<feature type="region of interest" description="Disordered" evidence="1">
    <location>
        <begin position="91"/>
        <end position="134"/>
    </location>
</feature>
<gene>
    <name evidence="3" type="ORF">SPIL2461_LOCUS5223</name>
</gene>
<dbReference type="AlphaFoldDB" id="A0A812MHW6"/>
<feature type="transmembrane region" description="Helical" evidence="2">
    <location>
        <begin position="158"/>
        <end position="180"/>
    </location>
</feature>
<protein>
    <submittedName>
        <fullName evidence="3">Uncharacterized protein</fullName>
    </submittedName>
</protein>
<feature type="compositionally biased region" description="Basic and acidic residues" evidence="1">
    <location>
        <begin position="122"/>
        <end position="134"/>
    </location>
</feature>
<reference evidence="3" key="1">
    <citation type="submission" date="2021-02" db="EMBL/GenBank/DDBJ databases">
        <authorList>
            <person name="Dougan E. K."/>
            <person name="Rhodes N."/>
            <person name="Thang M."/>
            <person name="Chan C."/>
        </authorList>
    </citation>
    <scope>NUCLEOTIDE SEQUENCE</scope>
</reference>
<dbReference type="OrthoDB" id="445587at2759"/>
<organism evidence="3 4">
    <name type="scientific">Symbiodinium pilosum</name>
    <name type="common">Dinoflagellate</name>
    <dbReference type="NCBI Taxonomy" id="2952"/>
    <lineage>
        <taxon>Eukaryota</taxon>
        <taxon>Sar</taxon>
        <taxon>Alveolata</taxon>
        <taxon>Dinophyceae</taxon>
        <taxon>Suessiales</taxon>
        <taxon>Symbiodiniaceae</taxon>
        <taxon>Symbiodinium</taxon>
    </lineage>
</organism>
<keyword evidence="2" id="KW-0812">Transmembrane</keyword>
<name>A0A812MHW6_SYMPI</name>
<dbReference type="Pfam" id="PF04749">
    <property type="entry name" value="PLAC8"/>
    <property type="match status" value="1"/>
</dbReference>
<proteinExistence type="predicted"/>
<feature type="transmembrane region" description="Helical" evidence="2">
    <location>
        <begin position="270"/>
        <end position="293"/>
    </location>
</feature>
<keyword evidence="4" id="KW-1185">Reference proteome</keyword>
<evidence type="ECO:0000256" key="1">
    <source>
        <dbReference type="SAM" id="MobiDB-lite"/>
    </source>
</evidence>
<evidence type="ECO:0000256" key="2">
    <source>
        <dbReference type="SAM" id="Phobius"/>
    </source>
</evidence>
<dbReference type="Proteomes" id="UP000649617">
    <property type="component" value="Unassembled WGS sequence"/>
</dbReference>
<keyword evidence="2" id="KW-0472">Membrane</keyword>
<sequence length="485" mass="54174">MLFFQRNSQDFPNLPAQALRRSLVQHGPEAPWVAPRATRSPYIIWTISSCAGAVVANLSNALTTEVREEDEDDLLYSEEDEDLEQASLQALRGVKDQHQTSAVSPKTEGEEDAGMNTGNSGDARETKKVPAETEESQKELQMRFAELVEQRAVQVQRAATVMLVTQVVLVVIVGLIYAACPRYTPPPEEVRQQRGQDFQYGLCEGCSRSRICCCSFWCLPLRWAETASSVNFFGCNGPTFLLGFFIFELLIVLAKLPGVVILYLNYETESLPYFAWTCAAIVFSLALLVMQVLHRRYIRQRYGMENDTCGTCCCDCLVWIFCGCCAAMQEALQVEYVGEPVKTVGEVRGEVVAAVVAVQDGAYGAKSSGWNAGLIISNKSSSHFFSPRICHIPAHILSEPQYGDEFDEEEGDYMELDGPPPEVLDGWEKDEMAMALLANFQSEEFEGKKVMSFRDVAMLLEVLGLCLVKRSESPFRKDVDEQQWD</sequence>
<feature type="transmembrane region" description="Helical" evidence="2">
    <location>
        <begin position="240"/>
        <end position="264"/>
    </location>
</feature>
<dbReference type="InterPro" id="IPR006461">
    <property type="entry name" value="PLAC_motif_containing"/>
</dbReference>
<evidence type="ECO:0000313" key="4">
    <source>
        <dbReference type="Proteomes" id="UP000649617"/>
    </source>
</evidence>
<keyword evidence="2" id="KW-1133">Transmembrane helix</keyword>
<comment type="caution">
    <text evidence="3">The sequence shown here is derived from an EMBL/GenBank/DDBJ whole genome shotgun (WGS) entry which is preliminary data.</text>
</comment>
<accession>A0A812MHW6</accession>
<dbReference type="EMBL" id="CAJNIZ010007258">
    <property type="protein sequence ID" value="CAE7256587.1"/>
    <property type="molecule type" value="Genomic_DNA"/>
</dbReference>
<evidence type="ECO:0000313" key="3">
    <source>
        <dbReference type="EMBL" id="CAE7256587.1"/>
    </source>
</evidence>